<dbReference type="OrthoDB" id="21123at2759"/>
<evidence type="ECO:0000313" key="11">
    <source>
        <dbReference type="EMBL" id="GHJ87209.1"/>
    </source>
</evidence>
<evidence type="ECO:0000256" key="4">
    <source>
        <dbReference type="ARBA" id="ARBA00022728"/>
    </source>
</evidence>
<feature type="compositionally biased region" description="Basic and acidic residues" evidence="9">
    <location>
        <begin position="253"/>
        <end position="287"/>
    </location>
</feature>
<dbReference type="InterPro" id="IPR051376">
    <property type="entry name" value="CWC25_splicing_factor"/>
</dbReference>
<name>A0A8H3TUC7_9TREE</name>
<feature type="compositionally biased region" description="Basic and acidic residues" evidence="9">
    <location>
        <begin position="295"/>
        <end position="325"/>
    </location>
</feature>
<evidence type="ECO:0000256" key="1">
    <source>
        <dbReference type="ARBA" id="ARBA00004123"/>
    </source>
</evidence>
<dbReference type="AlphaFoldDB" id="A0A8H3TUC7"/>
<evidence type="ECO:0000256" key="5">
    <source>
        <dbReference type="ARBA" id="ARBA00023054"/>
    </source>
</evidence>
<comment type="caution">
    <text evidence="11">The sequence shown here is derived from an EMBL/GenBank/DDBJ whole genome shotgun (WGS) entry which is preliminary data.</text>
</comment>
<evidence type="ECO:0000256" key="6">
    <source>
        <dbReference type="ARBA" id="ARBA00023187"/>
    </source>
</evidence>
<evidence type="ECO:0000256" key="7">
    <source>
        <dbReference type="ARBA" id="ARBA00023242"/>
    </source>
</evidence>
<keyword evidence="4" id="KW-0747">Spliceosome</keyword>
<dbReference type="SMART" id="SM01083">
    <property type="entry name" value="Cir_N"/>
    <property type="match status" value="1"/>
</dbReference>
<dbReference type="Pfam" id="PF12542">
    <property type="entry name" value="CWC25"/>
    <property type="match status" value="1"/>
</dbReference>
<dbReference type="InterPro" id="IPR019339">
    <property type="entry name" value="CIR_N_dom"/>
</dbReference>
<feature type="coiled-coil region" evidence="8">
    <location>
        <begin position="23"/>
        <end position="63"/>
    </location>
</feature>
<protein>
    <recommendedName>
        <fullName evidence="10">CBF1-interacting co-repressor CIR N-terminal domain-containing protein</fullName>
    </recommendedName>
</protein>
<reference evidence="11" key="1">
    <citation type="submission" date="2020-07" db="EMBL/GenBank/DDBJ databases">
        <title>Draft Genome Sequence of a Deep-Sea Yeast, Naganishia (Cryptococcus) liquefaciens strain N6.</title>
        <authorList>
            <person name="Han Y.W."/>
            <person name="Kajitani R."/>
            <person name="Morimoto H."/>
            <person name="Parhat M."/>
            <person name="Tsubouchi H."/>
            <person name="Bakenova O."/>
            <person name="Ogata M."/>
            <person name="Argunhan B."/>
            <person name="Aoki R."/>
            <person name="Kajiwara S."/>
            <person name="Itoh T."/>
            <person name="Iwasaki H."/>
        </authorList>
    </citation>
    <scope>NUCLEOTIDE SEQUENCE</scope>
    <source>
        <strain evidence="11">N6</strain>
    </source>
</reference>
<keyword evidence="3" id="KW-0507">mRNA processing</keyword>
<evidence type="ECO:0000256" key="2">
    <source>
        <dbReference type="ARBA" id="ARBA00006695"/>
    </source>
</evidence>
<dbReference type="EMBL" id="BLZA01000021">
    <property type="protein sequence ID" value="GHJ87209.1"/>
    <property type="molecule type" value="Genomic_DNA"/>
</dbReference>
<comment type="subcellular location">
    <subcellularLocation>
        <location evidence="1">Nucleus</location>
    </subcellularLocation>
</comment>
<sequence>MGGGDLNMKKSWHPVLLTNQKRVWEVEKKAHEEKKKLDQLKKEIEEERQLAELQRLQEEATGKKRVEKLDWMYATPSTAEGGGALGGQRIGEKDMEEYLLGKKRVDEVLKQGDNIGAAHEKFIAVQNANTAQDIAAKVREDPLLAIKKQEQLAYQAMLNNPALRRQVKAVKEKNGETKEERKERKRREKEERKSAKREAKDSRHRYSSKEDGYRRSDHSYRRDERDDGYSHSRSSHRRSRSPYDSSHRPYSRRHQDDRRYDARNERDDSERYRTDSRRMAYRADSRTPSRSRTPPRKDSGYRQREGGRNDDDSYGRDGRDTEYRPHGGIIVPNHVGRPEGLDLDARPVSSRYDATNSAHYRHDNGNRATETTSGPTAAELRAQKLAQMQTDANDHTASRLAALKERRKQDEALLAEENRVREQRGKVGDTKGDYIRQQEQILMGGGMDLGDVLGRRAGKGLLREDM</sequence>
<feature type="compositionally biased region" description="Polar residues" evidence="9">
    <location>
        <begin position="366"/>
        <end position="375"/>
    </location>
</feature>
<keyword evidence="7" id="KW-0539">Nucleus</keyword>
<feature type="compositionally biased region" description="Basic and acidic residues" evidence="9">
    <location>
        <begin position="207"/>
        <end position="230"/>
    </location>
</feature>
<evidence type="ECO:0000256" key="3">
    <source>
        <dbReference type="ARBA" id="ARBA00022664"/>
    </source>
</evidence>
<organism evidence="11 12">
    <name type="scientific">Naganishia liquefaciens</name>
    <dbReference type="NCBI Taxonomy" id="104408"/>
    <lineage>
        <taxon>Eukaryota</taxon>
        <taxon>Fungi</taxon>
        <taxon>Dikarya</taxon>
        <taxon>Basidiomycota</taxon>
        <taxon>Agaricomycotina</taxon>
        <taxon>Tremellomycetes</taxon>
        <taxon>Filobasidiales</taxon>
        <taxon>Filobasidiaceae</taxon>
        <taxon>Naganishia</taxon>
    </lineage>
</organism>
<feature type="compositionally biased region" description="Basic and acidic residues" evidence="9">
    <location>
        <begin position="169"/>
        <end position="201"/>
    </location>
</feature>
<dbReference type="GO" id="GO:0000398">
    <property type="term" value="P:mRNA splicing, via spliceosome"/>
    <property type="evidence" value="ECO:0007669"/>
    <property type="project" value="TreeGrafter"/>
</dbReference>
<accession>A0A8H3TUC7</accession>
<keyword evidence="6" id="KW-0508">mRNA splicing</keyword>
<feature type="domain" description="CBF1-interacting co-repressor CIR N-terminal" evidence="10">
    <location>
        <begin position="11"/>
        <end position="47"/>
    </location>
</feature>
<dbReference type="Proteomes" id="UP000620104">
    <property type="component" value="Unassembled WGS sequence"/>
</dbReference>
<feature type="compositionally biased region" description="Basic and acidic residues" evidence="9">
    <location>
        <begin position="336"/>
        <end position="345"/>
    </location>
</feature>
<evidence type="ECO:0000256" key="8">
    <source>
        <dbReference type="SAM" id="Coils"/>
    </source>
</evidence>
<comment type="similarity">
    <text evidence="2">Belongs to the CWC25 family.</text>
</comment>
<dbReference type="PANTHER" id="PTHR16196">
    <property type="entry name" value="CELL CYCLE CONTROL PROTEIN CWF25"/>
    <property type="match status" value="1"/>
</dbReference>
<keyword evidence="5 8" id="KW-0175">Coiled coil</keyword>
<proteinExistence type="inferred from homology"/>
<gene>
    <name evidence="11" type="ORF">NliqN6_3611</name>
</gene>
<evidence type="ECO:0000313" key="12">
    <source>
        <dbReference type="Proteomes" id="UP000620104"/>
    </source>
</evidence>
<keyword evidence="12" id="KW-1185">Reference proteome</keyword>
<dbReference type="Pfam" id="PF10197">
    <property type="entry name" value="Cir_N"/>
    <property type="match status" value="1"/>
</dbReference>
<dbReference type="PANTHER" id="PTHR16196:SF0">
    <property type="entry name" value="PRE-MRNA-SPLICING FACTOR CWC25 HOMOLOG"/>
    <property type="match status" value="1"/>
</dbReference>
<evidence type="ECO:0000259" key="10">
    <source>
        <dbReference type="SMART" id="SM01083"/>
    </source>
</evidence>
<dbReference type="InterPro" id="IPR022209">
    <property type="entry name" value="CWC25"/>
</dbReference>
<dbReference type="GO" id="GO:0005684">
    <property type="term" value="C:U2-type spliceosomal complex"/>
    <property type="evidence" value="ECO:0007669"/>
    <property type="project" value="TreeGrafter"/>
</dbReference>
<evidence type="ECO:0000256" key="9">
    <source>
        <dbReference type="SAM" id="MobiDB-lite"/>
    </source>
</evidence>
<feature type="region of interest" description="Disordered" evidence="9">
    <location>
        <begin position="159"/>
        <end position="375"/>
    </location>
</feature>